<proteinExistence type="inferred from homology"/>
<dbReference type="EMBL" id="JMGO02000010">
    <property type="protein sequence ID" value="KXU79318.1"/>
    <property type="molecule type" value="Genomic_DNA"/>
</dbReference>
<dbReference type="GO" id="GO:0005737">
    <property type="term" value="C:cytoplasm"/>
    <property type="evidence" value="ECO:0007669"/>
    <property type="project" value="TreeGrafter"/>
</dbReference>
<evidence type="ECO:0000313" key="10">
    <source>
        <dbReference type="EMBL" id="KXU79318.1"/>
    </source>
</evidence>
<dbReference type="Gene3D" id="3.30.1130.10">
    <property type="match status" value="1"/>
</dbReference>
<dbReference type="Proteomes" id="UP000078435">
    <property type="component" value="Unassembled WGS sequence"/>
</dbReference>
<evidence type="ECO:0000256" key="6">
    <source>
        <dbReference type="ARBA" id="ARBA00023235"/>
    </source>
</evidence>
<accession>A0A175VG84</accession>
<keyword evidence="7 8" id="KW-0456">Lyase</keyword>
<comment type="caution">
    <text evidence="10">The sequence shown here is derived from an EMBL/GenBank/DDBJ whole genome shotgun (WGS) entry which is preliminary data.</text>
</comment>
<evidence type="ECO:0000256" key="1">
    <source>
        <dbReference type="ARBA" id="ARBA00000693"/>
    </source>
</evidence>
<protein>
    <recommendedName>
        <fullName evidence="8">7,8-dihydroneopterin aldolase</fullName>
        <ecNumber evidence="8">4.1.2.25</ecNumber>
    </recommendedName>
</protein>
<comment type="similarity">
    <text evidence="4 8">Belongs to the DHNA family.</text>
</comment>
<dbReference type="Pfam" id="PF02152">
    <property type="entry name" value="FolB"/>
    <property type="match status" value="1"/>
</dbReference>
<dbReference type="AlphaFoldDB" id="A0A175VG84"/>
<evidence type="ECO:0000256" key="5">
    <source>
        <dbReference type="ARBA" id="ARBA00022909"/>
    </source>
</evidence>
<dbReference type="RefSeq" id="WP_026455832.1">
    <property type="nucleotide sequence ID" value="NZ_JMGO02000010.1"/>
</dbReference>
<evidence type="ECO:0000259" key="9">
    <source>
        <dbReference type="SMART" id="SM00905"/>
    </source>
</evidence>
<gene>
    <name evidence="10" type="ORF">LCR_18640</name>
</gene>
<comment type="pathway">
    <text evidence="3 8">Cofactor biosynthesis; tetrahydrofolate biosynthesis; 2-amino-4-hydroxy-6-hydroxymethyl-7,8-dihydropteridine diphosphate from 7,8-dihydroneopterin triphosphate: step 3/4.</text>
</comment>
<dbReference type="EC" id="4.1.2.25" evidence="8"/>
<dbReference type="FunFam" id="3.30.1130.10:FF:000002">
    <property type="entry name" value="7,8-dihydroneopterin aldolase"/>
    <property type="match status" value="1"/>
</dbReference>
<evidence type="ECO:0000256" key="3">
    <source>
        <dbReference type="ARBA" id="ARBA00005013"/>
    </source>
</evidence>
<dbReference type="GO" id="GO:0004150">
    <property type="term" value="F:dihydroneopterin aldolase activity"/>
    <property type="evidence" value="ECO:0007669"/>
    <property type="project" value="UniProtKB-UniRule"/>
</dbReference>
<evidence type="ECO:0000256" key="7">
    <source>
        <dbReference type="ARBA" id="ARBA00023239"/>
    </source>
</evidence>
<dbReference type="InterPro" id="IPR006156">
    <property type="entry name" value="Dihydroneopterin_aldolase"/>
</dbReference>
<dbReference type="InterPro" id="IPR043133">
    <property type="entry name" value="GTP-CH-I_C/QueF"/>
</dbReference>
<dbReference type="PANTHER" id="PTHR42844">
    <property type="entry name" value="DIHYDRONEOPTERIN ALDOLASE 1-RELATED"/>
    <property type="match status" value="1"/>
</dbReference>
<dbReference type="CDD" id="cd00534">
    <property type="entry name" value="DHNA_DHNTPE"/>
    <property type="match status" value="1"/>
</dbReference>
<reference evidence="10 11" key="1">
    <citation type="submission" date="2016-02" db="EMBL/GenBank/DDBJ databases">
        <title>Draft genome sequence of Aeromonas trota strain 1999lcr isolated from cerebrospinal fluid (CSF).</title>
        <authorList>
            <person name="Dallagassa C.B."/>
            <person name="Prediger K.C."/>
            <person name="Weiss V.A."/>
            <person name="Assis F.E."/>
            <person name="Baura V."/>
            <person name="Cruz L.M."/>
            <person name="Souza E.M."/>
            <person name="Pedrosa F.O."/>
            <person name="Fadel-Picheth C.M."/>
        </authorList>
    </citation>
    <scope>NUCLEOTIDE SEQUENCE [LARGE SCALE GENOMIC DNA]</scope>
    <source>
        <strain evidence="10 11">1999lcr</strain>
    </source>
</reference>
<dbReference type="GO" id="GO:0046654">
    <property type="term" value="P:tetrahydrofolate biosynthetic process"/>
    <property type="evidence" value="ECO:0007669"/>
    <property type="project" value="UniProtKB-UniRule"/>
</dbReference>
<dbReference type="NCBIfam" id="TIGR00526">
    <property type="entry name" value="folB_dom"/>
    <property type="match status" value="1"/>
</dbReference>
<name>A0A175VG84_AEREN</name>
<evidence type="ECO:0000256" key="4">
    <source>
        <dbReference type="ARBA" id="ARBA00005708"/>
    </source>
</evidence>
<dbReference type="OrthoDB" id="9810587at2"/>
<dbReference type="InterPro" id="IPR006157">
    <property type="entry name" value="FolB_dom"/>
</dbReference>
<dbReference type="SUPFAM" id="SSF55620">
    <property type="entry name" value="Tetrahydrobiopterin biosynthesis enzymes-like"/>
    <property type="match status" value="1"/>
</dbReference>
<sequence>MDKVFIRGLEVLTTIGVYEWEKGIRQKLRFDLEMGFDNRPAAATDDIKLALDYANLSNRICEHVSGKVVELVETMAEQVATLVLADERVQWVKVTLTKPGAVPNAEGVGVEILRHRTPVASAN</sequence>
<evidence type="ECO:0000313" key="11">
    <source>
        <dbReference type="Proteomes" id="UP000078435"/>
    </source>
</evidence>
<dbReference type="GO" id="GO:0046656">
    <property type="term" value="P:folic acid biosynthetic process"/>
    <property type="evidence" value="ECO:0007669"/>
    <property type="project" value="UniProtKB-UniRule"/>
</dbReference>
<feature type="domain" description="Dihydroneopterin aldolase/epimerase" evidence="9">
    <location>
        <begin position="4"/>
        <end position="114"/>
    </location>
</feature>
<organism evidence="10 11">
    <name type="scientific">Aeromonas enteropelogenes</name>
    <name type="common">Aeromonas trota</name>
    <dbReference type="NCBI Taxonomy" id="29489"/>
    <lineage>
        <taxon>Bacteria</taxon>
        <taxon>Pseudomonadati</taxon>
        <taxon>Pseudomonadota</taxon>
        <taxon>Gammaproteobacteria</taxon>
        <taxon>Aeromonadales</taxon>
        <taxon>Aeromonadaceae</taxon>
        <taxon>Aeromonas</taxon>
    </lineage>
</organism>
<dbReference type="NCBIfam" id="TIGR00525">
    <property type="entry name" value="folB"/>
    <property type="match status" value="1"/>
</dbReference>
<evidence type="ECO:0000256" key="8">
    <source>
        <dbReference type="RuleBase" id="RU362079"/>
    </source>
</evidence>
<dbReference type="UniPathway" id="UPA00077">
    <property type="reaction ID" value="UER00154"/>
</dbReference>
<comment type="catalytic activity">
    <reaction evidence="2 8">
        <text>7,8-dihydroneopterin = 6-hydroxymethyl-7,8-dihydropterin + glycolaldehyde</text>
        <dbReference type="Rhea" id="RHEA:10540"/>
        <dbReference type="ChEBI" id="CHEBI:17001"/>
        <dbReference type="ChEBI" id="CHEBI:17071"/>
        <dbReference type="ChEBI" id="CHEBI:44841"/>
        <dbReference type="EC" id="4.1.2.25"/>
    </reaction>
</comment>
<dbReference type="PANTHER" id="PTHR42844:SF1">
    <property type="entry name" value="DIHYDRONEOPTERIN ALDOLASE 1-RELATED"/>
    <property type="match status" value="1"/>
</dbReference>
<dbReference type="SMART" id="SM00905">
    <property type="entry name" value="FolB"/>
    <property type="match status" value="1"/>
</dbReference>
<comment type="function">
    <text evidence="8">Catalyzes the conversion of 7,8-dihydroneopterin to 6-hydroxymethyl-7,8-dihydropterin.</text>
</comment>
<comment type="catalytic activity">
    <reaction evidence="1">
        <text>7,8-dihydroneopterin = 7,8-dihydromonapterin</text>
        <dbReference type="Rhea" id="RHEA:45328"/>
        <dbReference type="ChEBI" id="CHEBI:17001"/>
        <dbReference type="ChEBI" id="CHEBI:71175"/>
        <dbReference type="EC" id="5.1.99.8"/>
    </reaction>
</comment>
<keyword evidence="6" id="KW-0413">Isomerase</keyword>
<keyword evidence="5 8" id="KW-0289">Folate biosynthesis</keyword>
<dbReference type="GO" id="GO:0016853">
    <property type="term" value="F:isomerase activity"/>
    <property type="evidence" value="ECO:0007669"/>
    <property type="project" value="UniProtKB-KW"/>
</dbReference>
<dbReference type="STRING" id="29489.VL01_15430"/>
<evidence type="ECO:0000256" key="2">
    <source>
        <dbReference type="ARBA" id="ARBA00001353"/>
    </source>
</evidence>